<name>A0A1R1YCI5_9FUNG</name>
<dbReference type="Proteomes" id="UP000187429">
    <property type="component" value="Unassembled WGS sequence"/>
</dbReference>
<organism evidence="1 2">
    <name type="scientific">Smittium culicis</name>
    <dbReference type="NCBI Taxonomy" id="133412"/>
    <lineage>
        <taxon>Eukaryota</taxon>
        <taxon>Fungi</taxon>
        <taxon>Fungi incertae sedis</taxon>
        <taxon>Zoopagomycota</taxon>
        <taxon>Kickxellomycotina</taxon>
        <taxon>Harpellomycetes</taxon>
        <taxon>Harpellales</taxon>
        <taxon>Legeriomycetaceae</taxon>
        <taxon>Smittium</taxon>
    </lineage>
</organism>
<feature type="non-terminal residue" evidence="1">
    <location>
        <position position="10"/>
    </location>
</feature>
<accession>A0A1R1YCI5</accession>
<keyword evidence="2" id="KW-1185">Reference proteome</keyword>
<protein>
    <submittedName>
        <fullName evidence="1">Uncharacterized protein</fullName>
    </submittedName>
</protein>
<sequence length="10" mass="1106">MSGPVNQFQV</sequence>
<comment type="caution">
    <text evidence="1">The sequence shown here is derived from an EMBL/GenBank/DDBJ whole genome shotgun (WGS) entry which is preliminary data.</text>
</comment>
<evidence type="ECO:0000313" key="1">
    <source>
        <dbReference type="EMBL" id="OMJ24617.1"/>
    </source>
</evidence>
<gene>
    <name evidence="1" type="ORF">AYI69_g4568</name>
</gene>
<evidence type="ECO:0000313" key="2">
    <source>
        <dbReference type="Proteomes" id="UP000187429"/>
    </source>
</evidence>
<proteinExistence type="predicted"/>
<reference evidence="2" key="1">
    <citation type="submission" date="2017-01" db="EMBL/GenBank/DDBJ databases">
        <authorList>
            <person name="Wang Y."/>
            <person name="White M."/>
            <person name="Kvist S."/>
            <person name="Moncalvo J.-M."/>
        </authorList>
    </citation>
    <scope>NUCLEOTIDE SEQUENCE [LARGE SCALE GENOMIC DNA]</scope>
    <source>
        <strain evidence="2">ID-206-W2</strain>
    </source>
</reference>
<dbReference type="EMBL" id="LSSM01001795">
    <property type="protein sequence ID" value="OMJ24617.1"/>
    <property type="molecule type" value="Genomic_DNA"/>
</dbReference>